<organism evidence="2 3">
    <name type="scientific">Phytophthora infestans</name>
    <name type="common">Potato late blight agent</name>
    <name type="synonym">Botrytis infestans</name>
    <dbReference type="NCBI Taxonomy" id="4787"/>
    <lineage>
        <taxon>Eukaryota</taxon>
        <taxon>Sar</taxon>
        <taxon>Stramenopiles</taxon>
        <taxon>Oomycota</taxon>
        <taxon>Peronosporomycetes</taxon>
        <taxon>Peronosporales</taxon>
        <taxon>Peronosporaceae</taxon>
        <taxon>Phytophthora</taxon>
    </lineage>
</organism>
<comment type="caution">
    <text evidence="2">The sequence shown here is derived from an EMBL/GenBank/DDBJ whole genome shotgun (WGS) entry which is preliminary data.</text>
</comment>
<evidence type="ECO:0000256" key="1">
    <source>
        <dbReference type="SAM" id="MobiDB-lite"/>
    </source>
</evidence>
<evidence type="ECO:0000313" key="3">
    <source>
        <dbReference type="Proteomes" id="UP000704712"/>
    </source>
</evidence>
<reference evidence="2" key="1">
    <citation type="submission" date="2020-03" db="EMBL/GenBank/DDBJ databases">
        <title>Hybrid Assembly of Korean Phytophthora infestans isolates.</title>
        <authorList>
            <person name="Prokchorchik M."/>
            <person name="Lee Y."/>
            <person name="Seo J."/>
            <person name="Cho J.-H."/>
            <person name="Park Y.-E."/>
            <person name="Jang D.-C."/>
            <person name="Im J.-S."/>
            <person name="Choi J.-G."/>
            <person name="Park H.-J."/>
            <person name="Lee G.-B."/>
            <person name="Lee Y.-G."/>
            <person name="Hong S.-Y."/>
            <person name="Cho K."/>
            <person name="Sohn K.H."/>
        </authorList>
    </citation>
    <scope>NUCLEOTIDE SEQUENCE</scope>
    <source>
        <strain evidence="2">KR_2_A2</strain>
    </source>
</reference>
<sequence length="99" mass="10904">MTKSWQAFRQREALGVENASTSADRIRSLDNQRPQGNKAANGAVKPAKKNKQNNKHMTDATGRMAAASEKRDLSMEENNNGMLSIIPLDGLETDALEYV</sequence>
<evidence type="ECO:0000313" key="2">
    <source>
        <dbReference type="EMBL" id="KAF4149197.1"/>
    </source>
</evidence>
<gene>
    <name evidence="2" type="ORF">GN958_ATG01508</name>
</gene>
<accession>A0A8S9VAK2</accession>
<dbReference type="EMBL" id="JAACNO010000183">
    <property type="protein sequence ID" value="KAF4149197.1"/>
    <property type="molecule type" value="Genomic_DNA"/>
</dbReference>
<proteinExistence type="predicted"/>
<dbReference type="AlphaFoldDB" id="A0A8S9VAK2"/>
<feature type="region of interest" description="Disordered" evidence="1">
    <location>
        <begin position="12"/>
        <end position="73"/>
    </location>
</feature>
<protein>
    <submittedName>
        <fullName evidence="2">Uncharacterized protein</fullName>
    </submittedName>
</protein>
<dbReference type="Proteomes" id="UP000704712">
    <property type="component" value="Unassembled WGS sequence"/>
</dbReference>
<name>A0A8S9VAK2_PHYIN</name>